<evidence type="ECO:0000313" key="2">
    <source>
        <dbReference type="EMBL" id="GAA3243440.1"/>
    </source>
</evidence>
<accession>A0ABP6QPC5</accession>
<dbReference type="PANTHER" id="PTHR12110">
    <property type="entry name" value="HYDROXYPYRUVATE ISOMERASE"/>
    <property type="match status" value="1"/>
</dbReference>
<evidence type="ECO:0000313" key="3">
    <source>
        <dbReference type="Proteomes" id="UP001501237"/>
    </source>
</evidence>
<dbReference type="InterPro" id="IPR036237">
    <property type="entry name" value="Xyl_isomerase-like_sf"/>
</dbReference>
<protein>
    <submittedName>
        <fullName evidence="2">Sugar phosphate isomerase/epimerase</fullName>
    </submittedName>
</protein>
<sequence length="281" mass="29778">MSLPTIAFSSWAFPGKHIDHSIDHAVEQGFTGLEVALLDPALFDGDLVPGDAAARAVAARTGGLRLSAHAPIDEISLADPDPEIRAASAGYFRRTIAACHLMGVETVVVHLTRSFRDASLPLSADEDGRAWAADVIRTLAEESADTGITLAIENIGISDRAADRDYTGLCRMIDAIALPNVGMALDIGHAHVHDHAGGGVSAAAELFGERVRHYHVHDNDGGTDQHLRVGGGTADYSALLPRWRDGFPGILAMEIFPFVETDLTEAVTASRTALTALLTPH</sequence>
<keyword evidence="2" id="KW-0413">Isomerase</keyword>
<evidence type="ECO:0000259" key="1">
    <source>
        <dbReference type="Pfam" id="PF01261"/>
    </source>
</evidence>
<dbReference type="EMBL" id="BAAAUV010000058">
    <property type="protein sequence ID" value="GAA3243440.1"/>
    <property type="molecule type" value="Genomic_DNA"/>
</dbReference>
<dbReference type="RefSeq" id="WP_344840139.1">
    <property type="nucleotide sequence ID" value="NZ_BAAAUV010000058.1"/>
</dbReference>
<feature type="domain" description="Xylose isomerase-like TIM barrel" evidence="1">
    <location>
        <begin position="23"/>
        <end position="257"/>
    </location>
</feature>
<dbReference type="Gene3D" id="3.20.20.150">
    <property type="entry name" value="Divalent-metal-dependent TIM barrel enzymes"/>
    <property type="match status" value="1"/>
</dbReference>
<comment type="caution">
    <text evidence="2">The sequence shown here is derived from an EMBL/GenBank/DDBJ whole genome shotgun (WGS) entry which is preliminary data.</text>
</comment>
<gene>
    <name evidence="2" type="ORF">GCM10010468_81530</name>
</gene>
<dbReference type="Pfam" id="PF01261">
    <property type="entry name" value="AP_endonuc_2"/>
    <property type="match status" value="1"/>
</dbReference>
<reference evidence="3" key="1">
    <citation type="journal article" date="2019" name="Int. J. Syst. Evol. Microbiol.">
        <title>The Global Catalogue of Microorganisms (GCM) 10K type strain sequencing project: providing services to taxonomists for standard genome sequencing and annotation.</title>
        <authorList>
            <consortium name="The Broad Institute Genomics Platform"/>
            <consortium name="The Broad Institute Genome Sequencing Center for Infectious Disease"/>
            <person name="Wu L."/>
            <person name="Ma J."/>
        </authorList>
    </citation>
    <scope>NUCLEOTIDE SEQUENCE [LARGE SCALE GENOMIC DNA]</scope>
    <source>
        <strain evidence="3">JCM 9377</strain>
    </source>
</reference>
<dbReference type="SUPFAM" id="SSF51658">
    <property type="entry name" value="Xylose isomerase-like"/>
    <property type="match status" value="1"/>
</dbReference>
<organism evidence="2 3">
    <name type="scientific">Actinocorallia longicatena</name>
    <dbReference type="NCBI Taxonomy" id="111803"/>
    <lineage>
        <taxon>Bacteria</taxon>
        <taxon>Bacillati</taxon>
        <taxon>Actinomycetota</taxon>
        <taxon>Actinomycetes</taxon>
        <taxon>Streptosporangiales</taxon>
        <taxon>Thermomonosporaceae</taxon>
        <taxon>Actinocorallia</taxon>
    </lineage>
</organism>
<dbReference type="InterPro" id="IPR050312">
    <property type="entry name" value="IolE/XylAMocC-like"/>
</dbReference>
<dbReference type="GO" id="GO:0016853">
    <property type="term" value="F:isomerase activity"/>
    <property type="evidence" value="ECO:0007669"/>
    <property type="project" value="UniProtKB-KW"/>
</dbReference>
<proteinExistence type="predicted"/>
<keyword evidence="3" id="KW-1185">Reference proteome</keyword>
<name>A0ABP6QPC5_9ACTN</name>
<dbReference type="Proteomes" id="UP001501237">
    <property type="component" value="Unassembled WGS sequence"/>
</dbReference>
<dbReference type="InterPro" id="IPR013022">
    <property type="entry name" value="Xyl_isomerase-like_TIM-brl"/>
</dbReference>
<dbReference type="PANTHER" id="PTHR12110:SF21">
    <property type="entry name" value="XYLOSE ISOMERASE-LIKE TIM BARREL DOMAIN-CONTAINING PROTEIN"/>
    <property type="match status" value="1"/>
</dbReference>